<dbReference type="CDD" id="cd06971">
    <property type="entry name" value="PgpA"/>
    <property type="match status" value="1"/>
</dbReference>
<keyword evidence="1" id="KW-1133">Transmembrane helix</keyword>
<dbReference type="Proteomes" id="UP000606463">
    <property type="component" value="Unassembled WGS sequence"/>
</dbReference>
<dbReference type="Pfam" id="PF04608">
    <property type="entry name" value="PgpA"/>
    <property type="match status" value="1"/>
</dbReference>
<keyword evidence="1" id="KW-0472">Membrane</keyword>
<feature type="transmembrane region" description="Helical" evidence="1">
    <location>
        <begin position="35"/>
        <end position="58"/>
    </location>
</feature>
<proteinExistence type="predicted"/>
<dbReference type="InterPro" id="IPR026037">
    <property type="entry name" value="PgpA"/>
</dbReference>
<name>A0A9D0YPQ9_AQUAO</name>
<dbReference type="EMBL" id="DQVE01000048">
    <property type="protein sequence ID" value="HIP98622.1"/>
    <property type="molecule type" value="Genomic_DNA"/>
</dbReference>
<evidence type="ECO:0000259" key="2">
    <source>
        <dbReference type="Pfam" id="PF04608"/>
    </source>
</evidence>
<dbReference type="PIRSF" id="PIRSF006162">
    <property type="entry name" value="PgpA"/>
    <property type="match status" value="1"/>
</dbReference>
<accession>A0A9D0YPQ9</accession>
<dbReference type="PANTHER" id="PTHR36305:SF1">
    <property type="entry name" value="PHOSPHATIDYLGLYCEROPHOSPHATASE A"/>
    <property type="match status" value="1"/>
</dbReference>
<feature type="domain" description="YutG/PgpA" evidence="2">
    <location>
        <begin position="8"/>
        <end position="144"/>
    </location>
</feature>
<dbReference type="SUPFAM" id="SSF101307">
    <property type="entry name" value="YutG-like"/>
    <property type="match status" value="1"/>
</dbReference>
<dbReference type="InterPro" id="IPR007686">
    <property type="entry name" value="YutG/PgpA"/>
</dbReference>
<keyword evidence="1" id="KW-0812">Transmembrane</keyword>
<comment type="caution">
    <text evidence="3">The sequence shown here is derived from an EMBL/GenBank/DDBJ whole genome shotgun (WGS) entry which is preliminary data.</text>
</comment>
<reference evidence="3" key="1">
    <citation type="journal article" date="2020" name="ISME J.">
        <title>Gammaproteobacteria mediating utilization of methyl-, sulfur- and petroleum organic compounds in deep ocean hydrothermal plumes.</title>
        <authorList>
            <person name="Zhou Z."/>
            <person name="Liu Y."/>
            <person name="Pan J."/>
            <person name="Cron B.R."/>
            <person name="Toner B.M."/>
            <person name="Anantharaman K."/>
            <person name="Breier J.A."/>
            <person name="Dick G.J."/>
            <person name="Li M."/>
        </authorList>
    </citation>
    <scope>NUCLEOTIDE SEQUENCE</scope>
    <source>
        <strain evidence="3">SZUA-1501</strain>
    </source>
</reference>
<protein>
    <submittedName>
        <fullName evidence="3">Phosphatidylglycerophosphatase A</fullName>
    </submittedName>
</protein>
<organism evidence="3 4">
    <name type="scientific">Aquifex aeolicus</name>
    <dbReference type="NCBI Taxonomy" id="63363"/>
    <lineage>
        <taxon>Bacteria</taxon>
        <taxon>Pseudomonadati</taxon>
        <taxon>Aquificota</taxon>
        <taxon>Aquificia</taxon>
        <taxon>Aquificales</taxon>
        <taxon>Aquificaceae</taxon>
        <taxon>Aquifex</taxon>
    </lineage>
</organism>
<evidence type="ECO:0000313" key="3">
    <source>
        <dbReference type="EMBL" id="HIP98622.1"/>
    </source>
</evidence>
<dbReference type="GO" id="GO:0008962">
    <property type="term" value="F:phosphatidylglycerophosphatase activity"/>
    <property type="evidence" value="ECO:0007669"/>
    <property type="project" value="InterPro"/>
</dbReference>
<evidence type="ECO:0000256" key="1">
    <source>
        <dbReference type="SAM" id="Phobius"/>
    </source>
</evidence>
<feature type="transmembrane region" description="Helical" evidence="1">
    <location>
        <begin position="122"/>
        <end position="144"/>
    </location>
</feature>
<gene>
    <name evidence="3" type="ORF">EYH37_04595</name>
</gene>
<dbReference type="InterPro" id="IPR036681">
    <property type="entry name" value="PgpA-like_sf"/>
</dbReference>
<dbReference type="PANTHER" id="PTHR36305">
    <property type="entry name" value="PHOSPHATIDYLGLYCEROPHOSPHATASE A"/>
    <property type="match status" value="1"/>
</dbReference>
<evidence type="ECO:0000313" key="4">
    <source>
        <dbReference type="Proteomes" id="UP000606463"/>
    </source>
</evidence>
<sequence length="151" mass="16560">MFAIAKLVATYLYVGLLPKMPGTWGSIFALPLAWFLYQWGITTYLVGLATVTLLGIWASEIYSKSVGNEDPDEVVIDEVAGILTVFLFIKPTPLSWVLGLILFRVVDILKPPPINWVEKIPYGVGIMADDLLAGVLVGVILFAVERIFGFG</sequence>
<dbReference type="GO" id="GO:0006629">
    <property type="term" value="P:lipid metabolic process"/>
    <property type="evidence" value="ECO:0007669"/>
    <property type="project" value="InterPro"/>
</dbReference>
<dbReference type="AlphaFoldDB" id="A0A9D0YPQ9"/>
<feature type="transmembrane region" description="Helical" evidence="1">
    <location>
        <begin position="79"/>
        <end position="102"/>
    </location>
</feature>